<evidence type="ECO:0000313" key="3">
    <source>
        <dbReference type="EMBL" id="GIF81861.1"/>
    </source>
</evidence>
<dbReference type="EMBL" id="BONF01000016">
    <property type="protein sequence ID" value="GIF81861.1"/>
    <property type="molecule type" value="Genomic_DNA"/>
</dbReference>
<proteinExistence type="predicted"/>
<name>A0A8J3JCL4_9ACTN</name>
<evidence type="ECO:0000256" key="1">
    <source>
        <dbReference type="SAM" id="MobiDB-lite"/>
    </source>
</evidence>
<dbReference type="InterPro" id="IPR056079">
    <property type="entry name" value="DUF7662"/>
</dbReference>
<dbReference type="Proteomes" id="UP000601223">
    <property type="component" value="Unassembled WGS sequence"/>
</dbReference>
<sequence>MSKYEPLRWFLAGRPEDTREVRMSFAEIEGLVGSLPRSAREYRPWWANSALVQAQSWLAAGWSIDSVNLTAENVVFVRSRVRRRDTGSPVTVRPVEAQVGDVSRHEERSVRTTPHGPSAPVDHDGHDHTEAAVQAHVVTHLARDGWLIRRVTDTESREQGFDVLAEKAGRTLVVEAKGYPSRSYTDPRRAGETKPTSQATQARHWYSGALLKAVLTRDEHPAYEIAIALPDMPTYRSLHRRTAASLSLLQVGVLFVAPDGTVSVA</sequence>
<keyword evidence="4" id="KW-1185">Reference proteome</keyword>
<protein>
    <recommendedName>
        <fullName evidence="2">DUF7662 domain-containing protein</fullName>
    </recommendedName>
</protein>
<feature type="region of interest" description="Disordered" evidence="1">
    <location>
        <begin position="100"/>
        <end position="120"/>
    </location>
</feature>
<feature type="domain" description="DUF7662" evidence="2">
    <location>
        <begin position="4"/>
        <end position="78"/>
    </location>
</feature>
<dbReference type="RefSeq" id="WP_203746499.1">
    <property type="nucleotide sequence ID" value="NZ_BONF01000016.1"/>
</dbReference>
<dbReference type="Pfam" id="PF24698">
    <property type="entry name" value="DUF7662"/>
    <property type="match status" value="1"/>
</dbReference>
<feature type="region of interest" description="Disordered" evidence="1">
    <location>
        <begin position="179"/>
        <end position="200"/>
    </location>
</feature>
<comment type="caution">
    <text evidence="3">The sequence shown here is derived from an EMBL/GenBank/DDBJ whole genome shotgun (WGS) entry which is preliminary data.</text>
</comment>
<gene>
    <name evidence="3" type="ORF">Cba03nite_32100</name>
</gene>
<evidence type="ECO:0000313" key="4">
    <source>
        <dbReference type="Proteomes" id="UP000601223"/>
    </source>
</evidence>
<accession>A0A8J3JCL4</accession>
<reference evidence="3 4" key="1">
    <citation type="submission" date="2021-01" db="EMBL/GenBank/DDBJ databases">
        <title>Whole genome shotgun sequence of Catellatospora bangladeshensis NBRC 107357.</title>
        <authorList>
            <person name="Komaki H."/>
            <person name="Tamura T."/>
        </authorList>
    </citation>
    <scope>NUCLEOTIDE SEQUENCE [LARGE SCALE GENOMIC DNA]</scope>
    <source>
        <strain evidence="3 4">NBRC 107357</strain>
    </source>
</reference>
<organism evidence="3 4">
    <name type="scientific">Catellatospora bangladeshensis</name>
    <dbReference type="NCBI Taxonomy" id="310355"/>
    <lineage>
        <taxon>Bacteria</taxon>
        <taxon>Bacillati</taxon>
        <taxon>Actinomycetota</taxon>
        <taxon>Actinomycetes</taxon>
        <taxon>Micromonosporales</taxon>
        <taxon>Micromonosporaceae</taxon>
        <taxon>Catellatospora</taxon>
    </lineage>
</organism>
<dbReference type="AlphaFoldDB" id="A0A8J3JCL4"/>
<evidence type="ECO:0000259" key="2">
    <source>
        <dbReference type="Pfam" id="PF24698"/>
    </source>
</evidence>